<dbReference type="EMBL" id="MNPJ01000015">
    <property type="protein sequence ID" value="OQS54958.1"/>
    <property type="molecule type" value="Genomic_DNA"/>
</dbReference>
<proteinExistence type="predicted"/>
<evidence type="ECO:0000313" key="1">
    <source>
        <dbReference type="EMBL" id="OQS54958.1"/>
    </source>
</evidence>
<evidence type="ECO:0000313" key="2">
    <source>
        <dbReference type="Proteomes" id="UP000192758"/>
    </source>
</evidence>
<sequence>MFFSHIIYNAIIIKKEIDFNLTYSHLHNSVEEEINNTTETVLDNDDDEYFKDMEDVFKTYKKKNIDFLFIHNIFSKIWSGLAHYEYTMNIKNIFLMSKKT</sequence>
<accession>A0A1W0E6V4</accession>
<dbReference type="VEuPathDB" id="MicrosporidiaDB:EHP00_2462"/>
<dbReference type="Proteomes" id="UP000192758">
    <property type="component" value="Unassembled WGS sequence"/>
</dbReference>
<organism evidence="1 2">
    <name type="scientific">Ecytonucleospora hepatopenaei</name>
    <dbReference type="NCBI Taxonomy" id="646526"/>
    <lineage>
        <taxon>Eukaryota</taxon>
        <taxon>Fungi</taxon>
        <taxon>Fungi incertae sedis</taxon>
        <taxon>Microsporidia</taxon>
        <taxon>Enterocytozoonidae</taxon>
        <taxon>Ecytonucleospora</taxon>
    </lineage>
</organism>
<reference evidence="1 2" key="1">
    <citation type="journal article" date="2017" name="Environ. Microbiol.">
        <title>Decay of the glycolytic pathway and adaptation to intranuclear parasitism within Enterocytozoonidae microsporidia.</title>
        <authorList>
            <person name="Wiredu Boakye D."/>
            <person name="Jaroenlak P."/>
            <person name="Prachumwat A."/>
            <person name="Williams T.A."/>
            <person name="Bateman K.S."/>
            <person name="Itsathitphaisarn O."/>
            <person name="Sritunyalucksana K."/>
            <person name="Paszkiewicz K.H."/>
            <person name="Moore K.A."/>
            <person name="Stentiford G.D."/>
            <person name="Williams B.A."/>
        </authorList>
    </citation>
    <scope>NUCLEOTIDE SEQUENCE [LARGE SCALE GENOMIC DNA]</scope>
    <source>
        <strain evidence="1 2">TH1</strain>
    </source>
</reference>
<keyword evidence="2" id="KW-1185">Reference proteome</keyword>
<gene>
    <name evidence="1" type="ORF">EHP00_2462</name>
</gene>
<name>A0A1W0E6V4_9MICR</name>
<comment type="caution">
    <text evidence="1">The sequence shown here is derived from an EMBL/GenBank/DDBJ whole genome shotgun (WGS) entry which is preliminary data.</text>
</comment>
<protein>
    <submittedName>
        <fullName evidence="1">Uncharacterized protein</fullName>
    </submittedName>
</protein>
<dbReference type="AlphaFoldDB" id="A0A1W0E6V4"/>